<evidence type="ECO:0000313" key="2">
    <source>
        <dbReference type="EMBL" id="SPF35777.1"/>
    </source>
</evidence>
<proteinExistence type="predicted"/>
<accession>A0A2U3K896</accession>
<sequence length="160" mass="17166">MVVAQEKILWQEPLTKKSSKKTPRSVKKGQRFGKGKSILVLAFVVGLIGAIGAETIQLTVVKGAQVRSLEKDISSIKAQNDLLQMEADKLRAVGRIESAALAMGMEKPVGIVYVAGAVSTVTNQKGAPTTQVATQPAEAEPTALHQFLQKFTSFFASTQR</sequence>
<dbReference type="OrthoDB" id="1796849at2"/>
<dbReference type="AlphaFoldDB" id="A0A2U3K896"/>
<name>A0A2U3K896_9FIRM</name>
<keyword evidence="1" id="KW-0472">Membrane</keyword>
<keyword evidence="1" id="KW-0812">Transmembrane</keyword>
<feature type="transmembrane region" description="Helical" evidence="1">
    <location>
        <begin position="38"/>
        <end position="60"/>
    </location>
</feature>
<evidence type="ECO:0000256" key="1">
    <source>
        <dbReference type="SAM" id="Phobius"/>
    </source>
</evidence>
<organism evidence="2 3">
    <name type="scientific">Candidatus Desulfosporosinus infrequens</name>
    <dbReference type="NCBI Taxonomy" id="2043169"/>
    <lineage>
        <taxon>Bacteria</taxon>
        <taxon>Bacillati</taxon>
        <taxon>Bacillota</taxon>
        <taxon>Clostridia</taxon>
        <taxon>Eubacteriales</taxon>
        <taxon>Desulfitobacteriaceae</taxon>
        <taxon>Desulfosporosinus</taxon>
    </lineage>
</organism>
<protein>
    <recommendedName>
        <fullName evidence="4">Septum formation initiator</fullName>
    </recommendedName>
</protein>
<dbReference type="Proteomes" id="UP000238916">
    <property type="component" value="Unassembled WGS sequence"/>
</dbReference>
<keyword evidence="1" id="KW-1133">Transmembrane helix</keyword>
<evidence type="ECO:0000313" key="3">
    <source>
        <dbReference type="Proteomes" id="UP000238916"/>
    </source>
</evidence>
<evidence type="ECO:0008006" key="4">
    <source>
        <dbReference type="Google" id="ProtNLM"/>
    </source>
</evidence>
<gene>
    <name evidence="2" type="ORF">SBF1_1560015</name>
</gene>
<dbReference type="EMBL" id="OMOF01000064">
    <property type="protein sequence ID" value="SPF35777.1"/>
    <property type="molecule type" value="Genomic_DNA"/>
</dbReference>
<reference evidence="3" key="1">
    <citation type="submission" date="2018-02" db="EMBL/GenBank/DDBJ databases">
        <authorList>
            <person name="Hausmann B."/>
        </authorList>
    </citation>
    <scope>NUCLEOTIDE SEQUENCE [LARGE SCALE GENOMIC DNA]</scope>
    <source>
        <strain evidence="3">Peat soil MAG SbF1</strain>
    </source>
</reference>